<dbReference type="RefSeq" id="WP_030513325.1">
    <property type="nucleotide sequence ID" value="NZ_JADLSE010000001.1"/>
</dbReference>
<reference evidence="1 2" key="1">
    <citation type="submission" date="2018-02" db="EMBL/GenBank/DDBJ databases">
        <title>8 Nocardia nova and 1 Nocardia cyriacigeorgica strain used for evolution to TMP-SMX.</title>
        <authorList>
            <person name="Mehta H."/>
            <person name="Weng J."/>
            <person name="Shamoo Y."/>
        </authorList>
    </citation>
    <scope>NUCLEOTIDE SEQUENCE [LARGE SCALE GENOMIC DNA]</scope>
    <source>
        <strain evidence="1 2">BAA2227</strain>
    </source>
</reference>
<dbReference type="NCBIfam" id="NF033530">
    <property type="entry name" value="lasso_PqqD_Strm"/>
    <property type="match status" value="1"/>
</dbReference>
<sequence>MDTTTPRPGLSFVRTEYGGVVLDLKQGEYWRLNPVGAEVFASLLAGDAADPVAAVLDRFDVDAVTAQRDVAELVSHLRAVGLVPS</sequence>
<proteinExistence type="predicted"/>
<dbReference type="InterPro" id="IPR041881">
    <property type="entry name" value="PqqD_sf"/>
</dbReference>
<dbReference type="AlphaFoldDB" id="A0A2S6A7J0"/>
<evidence type="ECO:0000313" key="1">
    <source>
        <dbReference type="EMBL" id="PPJ28729.1"/>
    </source>
</evidence>
<gene>
    <name evidence="1" type="ORF">C5F51_13780</name>
</gene>
<dbReference type="Gene3D" id="1.10.10.1150">
    <property type="entry name" value="Coenzyme PQQ synthesis protein D (PqqD)"/>
    <property type="match status" value="1"/>
</dbReference>
<evidence type="ECO:0000313" key="2">
    <source>
        <dbReference type="Proteomes" id="UP000238356"/>
    </source>
</evidence>
<dbReference type="EMBL" id="PSZD01000007">
    <property type="protein sequence ID" value="PPJ28729.1"/>
    <property type="molecule type" value="Genomic_DNA"/>
</dbReference>
<protein>
    <submittedName>
        <fullName evidence="1">Lasso peptide biosynthesis PqqD family chaperone</fullName>
    </submittedName>
</protein>
<organism evidence="1 2">
    <name type="scientific">Nocardia nova</name>
    <dbReference type="NCBI Taxonomy" id="37330"/>
    <lineage>
        <taxon>Bacteria</taxon>
        <taxon>Bacillati</taxon>
        <taxon>Actinomycetota</taxon>
        <taxon>Actinomycetes</taxon>
        <taxon>Mycobacteriales</taxon>
        <taxon>Nocardiaceae</taxon>
        <taxon>Nocardia</taxon>
    </lineage>
</organism>
<dbReference type="InterPro" id="IPR008792">
    <property type="entry name" value="PQQD"/>
</dbReference>
<keyword evidence="2" id="KW-1185">Reference proteome</keyword>
<dbReference type="Pfam" id="PF05402">
    <property type="entry name" value="PqqD"/>
    <property type="match status" value="1"/>
</dbReference>
<dbReference type="Proteomes" id="UP000238356">
    <property type="component" value="Unassembled WGS sequence"/>
</dbReference>
<accession>A0A2S6A7J0</accession>
<name>A0A2S6A7J0_9NOCA</name>
<comment type="caution">
    <text evidence="1">The sequence shown here is derived from an EMBL/GenBank/DDBJ whole genome shotgun (WGS) entry which is preliminary data.</text>
</comment>